<keyword evidence="9" id="KW-1185">Reference proteome</keyword>
<evidence type="ECO:0000256" key="4">
    <source>
        <dbReference type="ARBA" id="ARBA00023186"/>
    </source>
</evidence>
<proteinExistence type="inferred from homology"/>
<dbReference type="Proteomes" id="UP001065549">
    <property type="component" value="Unassembled WGS sequence"/>
</dbReference>
<keyword evidence="1 5" id="KW-0963">Cytoplasm</keyword>
<organism evidence="8 9">
    <name type="scientific">Hominibacterium faecale</name>
    <dbReference type="NCBI Taxonomy" id="2839743"/>
    <lineage>
        <taxon>Bacteria</taxon>
        <taxon>Bacillati</taxon>
        <taxon>Bacillota</taxon>
        <taxon>Clostridia</taxon>
        <taxon>Peptostreptococcales</taxon>
        <taxon>Anaerovoracaceae</taxon>
        <taxon>Hominibacterium</taxon>
    </lineage>
</organism>
<dbReference type="SUPFAM" id="SSF50447">
    <property type="entry name" value="Translation proteins"/>
    <property type="match status" value="1"/>
</dbReference>
<evidence type="ECO:0000259" key="6">
    <source>
        <dbReference type="Pfam" id="PF01782"/>
    </source>
</evidence>
<evidence type="ECO:0000313" key="9">
    <source>
        <dbReference type="Proteomes" id="UP001065549"/>
    </source>
</evidence>
<comment type="subcellular location">
    <subcellularLocation>
        <location evidence="5">Cytoplasm</location>
    </subcellularLocation>
</comment>
<dbReference type="NCBIfam" id="TIGR02273">
    <property type="entry name" value="16S_RimM"/>
    <property type="match status" value="1"/>
</dbReference>
<dbReference type="AlphaFoldDB" id="A0A9J6QUX3"/>
<dbReference type="PANTHER" id="PTHR33692:SF1">
    <property type="entry name" value="RIBOSOME MATURATION FACTOR RIMM"/>
    <property type="match status" value="1"/>
</dbReference>
<keyword evidence="3 5" id="KW-0698">rRNA processing</keyword>
<protein>
    <recommendedName>
        <fullName evidence="5">Ribosome maturation factor RimM</fullName>
    </recommendedName>
</protein>
<dbReference type="Gene3D" id="2.40.30.60">
    <property type="entry name" value="RimM"/>
    <property type="match status" value="1"/>
</dbReference>
<keyword evidence="4 5" id="KW-0143">Chaperone</keyword>
<dbReference type="InterPro" id="IPR011033">
    <property type="entry name" value="PRC_barrel-like_sf"/>
</dbReference>
<reference evidence="8" key="1">
    <citation type="submission" date="2022-09" db="EMBL/GenBank/DDBJ databases">
        <title>Culturomic study of gut microbiota in children with autism spectrum disorder.</title>
        <authorList>
            <person name="Efimov B.A."/>
            <person name="Chaplin A.V."/>
            <person name="Sokolova S.R."/>
            <person name="Pikina A.P."/>
            <person name="Korzhanova M."/>
            <person name="Belova V."/>
            <person name="Korostin D."/>
        </authorList>
    </citation>
    <scope>NUCLEOTIDE SEQUENCE</scope>
    <source>
        <strain evidence="8">ASD5510</strain>
    </source>
</reference>
<dbReference type="HAMAP" id="MF_00014">
    <property type="entry name" value="Ribosome_mat_RimM"/>
    <property type="match status" value="1"/>
</dbReference>
<feature type="domain" description="Ribosome maturation factor RimM PRC barrel" evidence="7">
    <location>
        <begin position="95"/>
        <end position="162"/>
    </location>
</feature>
<dbReference type="InterPro" id="IPR002676">
    <property type="entry name" value="RimM_N"/>
</dbReference>
<dbReference type="EMBL" id="JAOSHN010000004">
    <property type="protein sequence ID" value="MCU7378875.1"/>
    <property type="molecule type" value="Genomic_DNA"/>
</dbReference>
<sequence>MEKIIIGKIVNAVGLKGEVKVYCYTDRKERFEELERVYVEDTPYPIANVRYQANVAILRLEGIDDRNQAEAQKGKNVSILESDLERLPEDTYYVRDLLGIAVADEEGRVLGSLSDVVQSSAQDLYEIKLESGKKILLPAVREFVLSVDMENRTMNVKLPEGLLDL</sequence>
<dbReference type="GO" id="GO:0005840">
    <property type="term" value="C:ribosome"/>
    <property type="evidence" value="ECO:0007669"/>
    <property type="project" value="InterPro"/>
</dbReference>
<dbReference type="Pfam" id="PF24986">
    <property type="entry name" value="PRC_RimM"/>
    <property type="match status" value="1"/>
</dbReference>
<dbReference type="Pfam" id="PF01782">
    <property type="entry name" value="RimM"/>
    <property type="match status" value="1"/>
</dbReference>
<dbReference type="PANTHER" id="PTHR33692">
    <property type="entry name" value="RIBOSOME MATURATION FACTOR RIMM"/>
    <property type="match status" value="1"/>
</dbReference>
<comment type="similarity">
    <text evidence="5">Belongs to the RimM family.</text>
</comment>
<dbReference type="InterPro" id="IPR056792">
    <property type="entry name" value="PRC_RimM"/>
</dbReference>
<dbReference type="InterPro" id="IPR011961">
    <property type="entry name" value="RimM"/>
</dbReference>
<evidence type="ECO:0000313" key="8">
    <source>
        <dbReference type="EMBL" id="MCU7378875.1"/>
    </source>
</evidence>
<dbReference type="InterPro" id="IPR009000">
    <property type="entry name" value="Transl_B-barrel_sf"/>
</dbReference>
<comment type="caution">
    <text evidence="8">The sequence shown here is derived from an EMBL/GenBank/DDBJ whole genome shotgun (WGS) entry which is preliminary data.</text>
</comment>
<evidence type="ECO:0000256" key="5">
    <source>
        <dbReference type="HAMAP-Rule" id="MF_00014"/>
    </source>
</evidence>
<feature type="domain" description="RimM N-terminal" evidence="6">
    <location>
        <begin position="6"/>
        <end position="82"/>
    </location>
</feature>
<dbReference type="GO" id="GO:0043022">
    <property type="term" value="F:ribosome binding"/>
    <property type="evidence" value="ECO:0007669"/>
    <property type="project" value="InterPro"/>
</dbReference>
<dbReference type="GO" id="GO:0042274">
    <property type="term" value="P:ribosomal small subunit biogenesis"/>
    <property type="evidence" value="ECO:0007669"/>
    <property type="project" value="UniProtKB-UniRule"/>
</dbReference>
<gene>
    <name evidence="5 8" type="primary">rimM</name>
    <name evidence="8" type="ORF">OBO34_10965</name>
</gene>
<evidence type="ECO:0000256" key="3">
    <source>
        <dbReference type="ARBA" id="ARBA00022552"/>
    </source>
</evidence>
<keyword evidence="2 5" id="KW-0690">Ribosome biogenesis</keyword>
<dbReference type="InterPro" id="IPR036976">
    <property type="entry name" value="RimM_N_sf"/>
</dbReference>
<dbReference type="SUPFAM" id="SSF50346">
    <property type="entry name" value="PRC-barrel domain"/>
    <property type="match status" value="1"/>
</dbReference>
<evidence type="ECO:0000256" key="2">
    <source>
        <dbReference type="ARBA" id="ARBA00022517"/>
    </source>
</evidence>
<comment type="subunit">
    <text evidence="5">Binds ribosomal protein uS19.</text>
</comment>
<dbReference type="Gene3D" id="2.30.30.240">
    <property type="entry name" value="PRC-barrel domain"/>
    <property type="match status" value="1"/>
</dbReference>
<evidence type="ECO:0000259" key="7">
    <source>
        <dbReference type="Pfam" id="PF24986"/>
    </source>
</evidence>
<name>A0A9J6QUX3_9FIRM</name>
<comment type="function">
    <text evidence="5">An accessory protein needed during the final step in the assembly of 30S ribosomal subunit, possibly for assembly of the head region. Essential for efficient processing of 16S rRNA. May be needed both before and after RbfA during the maturation of 16S rRNA. It has affinity for free ribosomal 30S subunits but not for 70S ribosomes.</text>
</comment>
<dbReference type="GO" id="GO:0005737">
    <property type="term" value="C:cytoplasm"/>
    <property type="evidence" value="ECO:0007669"/>
    <property type="project" value="UniProtKB-SubCell"/>
</dbReference>
<comment type="domain">
    <text evidence="5">The PRC barrel domain binds ribosomal protein uS19.</text>
</comment>
<evidence type="ECO:0000256" key="1">
    <source>
        <dbReference type="ARBA" id="ARBA00022490"/>
    </source>
</evidence>
<accession>A0A9J6QUX3</accession>
<dbReference type="RefSeq" id="WP_148395669.1">
    <property type="nucleotide sequence ID" value="NZ_JAOSHN010000004.1"/>
</dbReference>
<dbReference type="GO" id="GO:0006364">
    <property type="term" value="P:rRNA processing"/>
    <property type="evidence" value="ECO:0007669"/>
    <property type="project" value="UniProtKB-UniRule"/>
</dbReference>